<dbReference type="GO" id="GO:0030247">
    <property type="term" value="F:polysaccharide binding"/>
    <property type="evidence" value="ECO:0007669"/>
    <property type="project" value="InterPro"/>
</dbReference>
<sequence length="411" mass="48044">MIMKILKIYKNEGIKGVMHRIRNRIHSQKETNIQKNNINEFYSFIENCVKDEKEEFNLENTNIIINWVLPPFGPGSGGHINIMRFINYLEKKGISNRVYLYARFGGETQESLKQFAIDYYDLNQNSNTEFYPHTDYMDYSHITIASSWESAYFVRSFGKTKHKVYFVQDFEPEFFPKSSSYFFAENTYKFGFVGITAGSWLSKKLSKDYKMECYDYGFSYDKELYKPLPKKNDGIVRIGLYARYHTPRRLFELYVLALNIFYKKCQKNNIKVEISFLGQDVSHINFPYPVNNLGTMKIKDIPKVCAENDIFLVPSGTNLSLVPLEVMACKTLAVSNRGENAEWLLNDENSILTDADPIDIAEKLYEVTINKEKREKIAEQGYNFAIKTSWEESGEKVYKVIKNILEKKEEK</sequence>
<dbReference type="InterPro" id="IPR048510">
    <property type="entry name" value="WsaF_N"/>
</dbReference>
<dbReference type="EMBL" id="AP019840">
    <property type="protein sequence ID" value="BBM51175.1"/>
    <property type="molecule type" value="Genomic_DNA"/>
</dbReference>
<feature type="domain" description="WsaF N-terminal" evidence="1">
    <location>
        <begin position="155"/>
        <end position="189"/>
    </location>
</feature>
<dbReference type="Gene3D" id="3.40.50.11090">
    <property type="match status" value="1"/>
</dbReference>
<evidence type="ECO:0000259" key="1">
    <source>
        <dbReference type="Pfam" id="PF21374"/>
    </source>
</evidence>
<proteinExistence type="predicted"/>
<gene>
    <name evidence="3" type="ORF">JMUB3935_0125</name>
</gene>
<dbReference type="InterPro" id="IPR050194">
    <property type="entry name" value="Glycosyltransferase_grp1"/>
</dbReference>
<dbReference type="PANTHER" id="PTHR45947:SF3">
    <property type="entry name" value="SULFOQUINOVOSYL TRANSFERASE SQD2"/>
    <property type="match status" value="1"/>
</dbReference>
<dbReference type="Pfam" id="PF21374">
    <property type="entry name" value="WsaF_N"/>
    <property type="match status" value="1"/>
</dbReference>
<evidence type="ECO:0000259" key="2">
    <source>
        <dbReference type="Pfam" id="PF22772"/>
    </source>
</evidence>
<dbReference type="Proteomes" id="UP000321378">
    <property type="component" value="Chromosome"/>
</dbReference>
<reference evidence="3 4" key="1">
    <citation type="submission" date="2019-07" db="EMBL/GenBank/DDBJ databases">
        <title>Complete Genome Sequence of Leptotrichia trevisanii Strain JMUB3935.</title>
        <authorList>
            <person name="Watanabe S."/>
            <person name="Cui L."/>
        </authorList>
    </citation>
    <scope>NUCLEOTIDE SEQUENCE [LARGE SCALE GENOMIC DNA]</scope>
    <source>
        <strain evidence="3 4">JMUB3935</strain>
    </source>
</reference>
<accession>A0A510KMS1</accession>
<dbReference type="InterPro" id="IPR055050">
    <property type="entry name" value="WsaF_C"/>
</dbReference>
<dbReference type="AlphaFoldDB" id="A0A510KMS1"/>
<dbReference type="SUPFAM" id="SSF53756">
    <property type="entry name" value="UDP-Glycosyltransferase/glycogen phosphorylase"/>
    <property type="match status" value="1"/>
</dbReference>
<dbReference type="RefSeq" id="WP_146995781.1">
    <property type="nucleotide sequence ID" value="NZ_AP019840.1"/>
</dbReference>
<organism evidence="3 4">
    <name type="scientific">Leptotrichia trevisanii</name>
    <dbReference type="NCBI Taxonomy" id="109328"/>
    <lineage>
        <taxon>Bacteria</taxon>
        <taxon>Fusobacteriati</taxon>
        <taxon>Fusobacteriota</taxon>
        <taxon>Fusobacteriia</taxon>
        <taxon>Fusobacteriales</taxon>
        <taxon>Leptotrichiaceae</taxon>
        <taxon>Leptotrichia</taxon>
    </lineage>
</organism>
<name>A0A510KMS1_9FUSO</name>
<dbReference type="PANTHER" id="PTHR45947">
    <property type="entry name" value="SULFOQUINOVOSYL TRANSFERASE SQD2"/>
    <property type="match status" value="1"/>
</dbReference>
<evidence type="ECO:0000313" key="3">
    <source>
        <dbReference type="EMBL" id="BBM51175.1"/>
    </source>
</evidence>
<dbReference type="Gene3D" id="3.40.50.2000">
    <property type="entry name" value="Glycogen Phosphorylase B"/>
    <property type="match status" value="1"/>
</dbReference>
<evidence type="ECO:0000313" key="4">
    <source>
        <dbReference type="Proteomes" id="UP000321378"/>
    </source>
</evidence>
<dbReference type="STRING" id="1122173.GCA_000482505_02017"/>
<dbReference type="GO" id="GO:0016757">
    <property type="term" value="F:glycosyltransferase activity"/>
    <property type="evidence" value="ECO:0007669"/>
    <property type="project" value="TreeGrafter"/>
</dbReference>
<feature type="domain" description="WsaF C-terminal" evidence="2">
    <location>
        <begin position="237"/>
        <end position="364"/>
    </location>
</feature>
<protein>
    <submittedName>
        <fullName evidence="3">Uncharacterized protein</fullName>
    </submittedName>
</protein>
<dbReference type="Pfam" id="PF22772">
    <property type="entry name" value="WsaF_C"/>
    <property type="match status" value="1"/>
</dbReference>